<evidence type="ECO:0000313" key="17">
    <source>
        <dbReference type="Proteomes" id="UP000694865"/>
    </source>
</evidence>
<dbReference type="InterPro" id="IPR006201">
    <property type="entry name" value="Neur_channel"/>
</dbReference>
<dbReference type="PROSITE" id="PS00236">
    <property type="entry name" value="NEUROTR_ION_CHANNEL"/>
    <property type="match status" value="1"/>
</dbReference>
<evidence type="ECO:0000256" key="14">
    <source>
        <dbReference type="RuleBase" id="RU000687"/>
    </source>
</evidence>
<keyword evidence="11" id="KW-1071">Ligand-gated ion channel</keyword>
<dbReference type="GeneID" id="102806839"/>
<dbReference type="PANTHER" id="PTHR18945">
    <property type="entry name" value="NEUROTRANSMITTER GATED ION CHANNEL"/>
    <property type="match status" value="1"/>
</dbReference>
<evidence type="ECO:0000259" key="16">
    <source>
        <dbReference type="Pfam" id="PF02932"/>
    </source>
</evidence>
<reference evidence="18" key="1">
    <citation type="submission" date="2025-08" db="UniProtKB">
        <authorList>
            <consortium name="RefSeq"/>
        </authorList>
    </citation>
    <scope>IDENTIFICATION</scope>
    <source>
        <tissue evidence="18">Testes</tissue>
    </source>
</reference>
<keyword evidence="4 14" id="KW-1133">Transmembrane helix</keyword>
<evidence type="ECO:0000256" key="12">
    <source>
        <dbReference type="ARBA" id="ARBA00023303"/>
    </source>
</evidence>
<feature type="domain" description="Neurotransmitter-gated ion-channel ligand-binding" evidence="15">
    <location>
        <begin position="97"/>
        <end position="258"/>
    </location>
</feature>
<gene>
    <name evidence="18" type="primary">LOC102806839</name>
</gene>
<accession>A0ABM0LVD2</accession>
<keyword evidence="5" id="KW-0770">Synapse</keyword>
<evidence type="ECO:0000256" key="6">
    <source>
        <dbReference type="ARBA" id="ARBA00023065"/>
    </source>
</evidence>
<dbReference type="SUPFAM" id="SSF63712">
    <property type="entry name" value="Nicotinic receptor ligand binding domain-like"/>
    <property type="match status" value="2"/>
</dbReference>
<keyword evidence="12 14" id="KW-0407">Ion channel</keyword>
<sequence>MTMGHCQSNSSGLIENKLLSGEDRLLDYLFTSEYNSLTRPVRNFSDTVEVKFWLELTQLIDVDEKSQMISTNVWMYQRNESGVIGADLCPEMAPRNCMKYTWKDWRLFWNPTDFEGLNSLPVPAEYVWTPDTALLTSNDNEMPGFPLVHIDLLMINLYADGSILKVVPGVLYTPCIMDIKYFPVDSQQCHMEFESWSYSSDLLTLIPRFDEVHLTKYIPNLEWNVVSSPITSIVRNFNGVHGEETFMSILVTLNIQRMPLYYVVNLIVPCVMLCPMSEFTITPVPSSVRKIFLGKIETILMCKTTKKKQSDFTGVSISTTTVHEDMHCNSTSSSFHRPLSHSYEPGAEIDSAICDAHRMQQLYHPFNDSNNSNDSCQMIEVMLGQMLMTLDKIVNRFVPTKYNNETHRDWLRLAAVIDRILLITFAIINIAGAAVILPQIT</sequence>
<evidence type="ECO:0000256" key="5">
    <source>
        <dbReference type="ARBA" id="ARBA00023018"/>
    </source>
</evidence>
<dbReference type="Pfam" id="PF02932">
    <property type="entry name" value="Neur_chan_memb"/>
    <property type="match status" value="1"/>
</dbReference>
<keyword evidence="17" id="KW-1185">Reference proteome</keyword>
<keyword evidence="8" id="KW-1015">Disulfide bond</keyword>
<dbReference type="InterPro" id="IPR006029">
    <property type="entry name" value="Neurotrans-gated_channel_TM"/>
</dbReference>
<comment type="caution">
    <text evidence="14">Lacks conserved residue(s) required for the propagation of feature annotation.</text>
</comment>
<dbReference type="SUPFAM" id="SSF90112">
    <property type="entry name" value="Neurotransmitter-gated ion-channel transmembrane pore"/>
    <property type="match status" value="1"/>
</dbReference>
<comment type="subcellular location">
    <subcellularLocation>
        <location evidence="13">Synaptic cell membrane</location>
        <topology evidence="13">Multi-pass membrane protein</topology>
    </subcellularLocation>
</comment>
<evidence type="ECO:0000256" key="11">
    <source>
        <dbReference type="ARBA" id="ARBA00023286"/>
    </source>
</evidence>
<name>A0ABM0LVD2_SACKO</name>
<dbReference type="InterPro" id="IPR036734">
    <property type="entry name" value="Neur_chan_lig-bd_sf"/>
</dbReference>
<dbReference type="InterPro" id="IPR002394">
    <property type="entry name" value="Nicotinic_acetylcholine_rcpt"/>
</dbReference>
<dbReference type="PRINTS" id="PR00254">
    <property type="entry name" value="NICOTINICR"/>
</dbReference>
<evidence type="ECO:0000256" key="2">
    <source>
        <dbReference type="ARBA" id="ARBA00022475"/>
    </source>
</evidence>
<keyword evidence="9" id="KW-0675">Receptor</keyword>
<dbReference type="RefSeq" id="XP_006811723.1">
    <property type="nucleotide sequence ID" value="XM_006811660.1"/>
</dbReference>
<proteinExistence type="inferred from homology"/>
<dbReference type="Gene3D" id="2.70.170.10">
    <property type="entry name" value="Neurotransmitter-gated ion-channel ligand-binding domain"/>
    <property type="match status" value="1"/>
</dbReference>
<keyword evidence="1 14" id="KW-0813">Transport</keyword>
<evidence type="ECO:0000256" key="4">
    <source>
        <dbReference type="ARBA" id="ARBA00022989"/>
    </source>
</evidence>
<evidence type="ECO:0000256" key="8">
    <source>
        <dbReference type="ARBA" id="ARBA00023157"/>
    </source>
</evidence>
<keyword evidence="3 14" id="KW-0812">Transmembrane</keyword>
<protein>
    <submittedName>
        <fullName evidence="18">Neuronal acetylcholine receptor subunit alpha-2-like</fullName>
    </submittedName>
</protein>
<evidence type="ECO:0000256" key="10">
    <source>
        <dbReference type="ARBA" id="ARBA00023180"/>
    </source>
</evidence>
<feature type="transmembrane region" description="Helical" evidence="14">
    <location>
        <begin position="420"/>
        <end position="440"/>
    </location>
</feature>
<dbReference type="InterPro" id="IPR018000">
    <property type="entry name" value="Neurotransmitter_ion_chnl_CS"/>
</dbReference>
<keyword evidence="6 14" id="KW-0406">Ion transport</keyword>
<organism evidence="17 18">
    <name type="scientific">Saccoglossus kowalevskii</name>
    <name type="common">Acorn worm</name>
    <dbReference type="NCBI Taxonomy" id="10224"/>
    <lineage>
        <taxon>Eukaryota</taxon>
        <taxon>Metazoa</taxon>
        <taxon>Hemichordata</taxon>
        <taxon>Enteropneusta</taxon>
        <taxon>Harrimaniidae</taxon>
        <taxon>Saccoglossus</taxon>
    </lineage>
</organism>
<comment type="similarity">
    <text evidence="14">Belongs to the ligand-gated ion channel (TC 1.A.9) family.</text>
</comment>
<evidence type="ECO:0000256" key="1">
    <source>
        <dbReference type="ARBA" id="ARBA00022448"/>
    </source>
</evidence>
<dbReference type="InterPro" id="IPR006202">
    <property type="entry name" value="Neur_chan_lig-bd"/>
</dbReference>
<feature type="domain" description="Neurotransmitter-gated ion-channel ligand-binding" evidence="15">
    <location>
        <begin position="22"/>
        <end position="78"/>
    </location>
</feature>
<evidence type="ECO:0000259" key="15">
    <source>
        <dbReference type="Pfam" id="PF02931"/>
    </source>
</evidence>
<dbReference type="Proteomes" id="UP000694865">
    <property type="component" value="Unplaced"/>
</dbReference>
<evidence type="ECO:0000256" key="13">
    <source>
        <dbReference type="ARBA" id="ARBA00034099"/>
    </source>
</evidence>
<dbReference type="Pfam" id="PF02931">
    <property type="entry name" value="Neur_chan_LBD"/>
    <property type="match status" value="2"/>
</dbReference>
<evidence type="ECO:0000256" key="7">
    <source>
        <dbReference type="ARBA" id="ARBA00023136"/>
    </source>
</evidence>
<dbReference type="PRINTS" id="PR00252">
    <property type="entry name" value="NRIONCHANNEL"/>
</dbReference>
<feature type="domain" description="Neurotransmitter-gated ion-channel transmembrane" evidence="16">
    <location>
        <begin position="282"/>
        <end position="436"/>
    </location>
</feature>
<keyword evidence="10" id="KW-0325">Glycoprotein</keyword>
<evidence type="ECO:0000313" key="18">
    <source>
        <dbReference type="RefSeq" id="XP_006811723.1"/>
    </source>
</evidence>
<keyword evidence="2" id="KW-1003">Cell membrane</keyword>
<keyword evidence="7 14" id="KW-0472">Membrane</keyword>
<evidence type="ECO:0000256" key="3">
    <source>
        <dbReference type="ARBA" id="ARBA00022692"/>
    </source>
</evidence>
<evidence type="ECO:0000256" key="9">
    <source>
        <dbReference type="ARBA" id="ARBA00023170"/>
    </source>
</evidence>
<dbReference type="InterPro" id="IPR036719">
    <property type="entry name" value="Neuro-gated_channel_TM_sf"/>
</dbReference>